<evidence type="ECO:0000259" key="5">
    <source>
        <dbReference type="Pfam" id="PF25917"/>
    </source>
</evidence>
<evidence type="ECO:0000313" key="9">
    <source>
        <dbReference type="Proteomes" id="UP001320148"/>
    </source>
</evidence>
<dbReference type="InterPro" id="IPR058627">
    <property type="entry name" value="MdtA-like_C"/>
</dbReference>
<dbReference type="NCBIfam" id="TIGR01730">
    <property type="entry name" value="RND_mfp"/>
    <property type="match status" value="1"/>
</dbReference>
<dbReference type="Pfam" id="PF25967">
    <property type="entry name" value="RND-MFP_C"/>
    <property type="match status" value="1"/>
</dbReference>
<dbReference type="Gene3D" id="2.40.50.100">
    <property type="match status" value="1"/>
</dbReference>
<dbReference type="Pfam" id="PF25917">
    <property type="entry name" value="BSH_RND"/>
    <property type="match status" value="1"/>
</dbReference>
<dbReference type="InterPro" id="IPR058792">
    <property type="entry name" value="Beta-barrel_RND_2"/>
</dbReference>
<proteinExistence type="inferred from homology"/>
<organism evidence="8 9">
    <name type="scientific">Desulfoluna limicola</name>
    <dbReference type="NCBI Taxonomy" id="2810562"/>
    <lineage>
        <taxon>Bacteria</taxon>
        <taxon>Pseudomonadati</taxon>
        <taxon>Thermodesulfobacteriota</taxon>
        <taxon>Desulfobacteria</taxon>
        <taxon>Desulfobacterales</taxon>
        <taxon>Desulfolunaceae</taxon>
        <taxon>Desulfoluna</taxon>
    </lineage>
</organism>
<dbReference type="PANTHER" id="PTHR30469:SF15">
    <property type="entry name" value="HLYD FAMILY OF SECRETION PROTEINS"/>
    <property type="match status" value="1"/>
</dbReference>
<dbReference type="PANTHER" id="PTHR30469">
    <property type="entry name" value="MULTIDRUG RESISTANCE PROTEIN MDTA"/>
    <property type="match status" value="1"/>
</dbReference>
<evidence type="ECO:0000256" key="2">
    <source>
        <dbReference type="ARBA" id="ARBA00009477"/>
    </source>
</evidence>
<dbReference type="EMBL" id="AP024488">
    <property type="protein sequence ID" value="BCS98644.1"/>
    <property type="molecule type" value="Genomic_DNA"/>
</dbReference>
<reference evidence="8 9" key="1">
    <citation type="submission" date="2021-02" db="EMBL/GenBank/DDBJ databases">
        <title>Complete genome of Desulfoluna sp. strain ASN36.</title>
        <authorList>
            <person name="Takahashi A."/>
            <person name="Kojima H."/>
            <person name="Fukui M."/>
        </authorList>
    </citation>
    <scope>NUCLEOTIDE SEQUENCE [LARGE SCALE GENOMIC DNA]</scope>
    <source>
        <strain evidence="8 9">ASN36</strain>
    </source>
</reference>
<accession>A0ABN6F8B5</accession>
<keyword evidence="9" id="KW-1185">Reference proteome</keyword>
<evidence type="ECO:0000256" key="4">
    <source>
        <dbReference type="SAM" id="SignalP"/>
    </source>
</evidence>
<dbReference type="Gene3D" id="2.40.420.20">
    <property type="match status" value="1"/>
</dbReference>
<evidence type="ECO:0000259" key="6">
    <source>
        <dbReference type="Pfam" id="PF25954"/>
    </source>
</evidence>
<sequence length="354" mass="38052">MTLKRKHFVVLSILFLLGAFVIAACSQEEADEQPHIETVNATPVTAVETDRTISVSGSIHPETNVTVGFLVAGKIQDVAVRVGDPVERGQVMARLDPTDYKSGLQIAEAKYTEIQSEYNRLTRLHNKGSITPSDYSKIVAARTQAEANYRIYKKKVADTVLVSPVSGIVSRKRVEPGEIVDQGNPCFTVVNISTVEARMAVPESEINLVALGQKARVTVSALEAGTFDGTVARISPVADSLTRTFSATIVLSNPGLIIRPGMIALSEIDIEKKVHVLTIPGAAIIRDPDHLFHVFVVDPQTKTVSRKRVTLSSVAGAEVMVETGLSQGDLVVTAGQDKLSDGMAVMINREGLGQ</sequence>
<feature type="signal peptide" evidence="4">
    <location>
        <begin position="1"/>
        <end position="23"/>
    </location>
</feature>
<feature type="domain" description="Multidrug resistance protein MdtA-like barrel-sandwich hybrid" evidence="5">
    <location>
        <begin position="64"/>
        <end position="190"/>
    </location>
</feature>
<gene>
    <name evidence="8" type="ORF">DSLASN_42760</name>
</gene>
<dbReference type="PROSITE" id="PS51257">
    <property type="entry name" value="PROKAR_LIPOPROTEIN"/>
    <property type="match status" value="1"/>
</dbReference>
<keyword evidence="3" id="KW-0813">Transport</keyword>
<evidence type="ECO:0000256" key="1">
    <source>
        <dbReference type="ARBA" id="ARBA00004196"/>
    </source>
</evidence>
<evidence type="ECO:0000259" key="7">
    <source>
        <dbReference type="Pfam" id="PF25967"/>
    </source>
</evidence>
<dbReference type="InterPro" id="IPR058625">
    <property type="entry name" value="MdtA-like_BSH"/>
</dbReference>
<comment type="similarity">
    <text evidence="2">Belongs to the membrane fusion protein (MFP) (TC 8.A.1) family.</text>
</comment>
<protein>
    <submittedName>
        <fullName evidence="8">Hemolysin secretion protein D</fullName>
    </submittedName>
</protein>
<dbReference type="Pfam" id="PF25954">
    <property type="entry name" value="Beta-barrel_RND_2"/>
    <property type="match status" value="1"/>
</dbReference>
<name>A0ABN6F8B5_9BACT</name>
<comment type="subcellular location">
    <subcellularLocation>
        <location evidence="1">Cell envelope</location>
    </subcellularLocation>
</comment>
<dbReference type="Proteomes" id="UP001320148">
    <property type="component" value="Chromosome"/>
</dbReference>
<evidence type="ECO:0000256" key="3">
    <source>
        <dbReference type="ARBA" id="ARBA00022448"/>
    </source>
</evidence>
<keyword evidence="4" id="KW-0732">Signal</keyword>
<evidence type="ECO:0000313" key="8">
    <source>
        <dbReference type="EMBL" id="BCS98644.1"/>
    </source>
</evidence>
<feature type="chain" id="PRO_5047120905" evidence="4">
    <location>
        <begin position="24"/>
        <end position="354"/>
    </location>
</feature>
<dbReference type="InterPro" id="IPR006143">
    <property type="entry name" value="RND_pump_MFP"/>
</dbReference>
<dbReference type="SUPFAM" id="SSF111369">
    <property type="entry name" value="HlyD-like secretion proteins"/>
    <property type="match status" value="1"/>
</dbReference>
<feature type="domain" description="Multidrug resistance protein MdtA-like C-terminal permuted SH3" evidence="7">
    <location>
        <begin position="276"/>
        <end position="337"/>
    </location>
</feature>
<feature type="domain" description="CusB-like beta-barrel" evidence="6">
    <location>
        <begin position="198"/>
        <end position="264"/>
    </location>
</feature>
<dbReference type="Gene3D" id="2.40.30.170">
    <property type="match status" value="1"/>
</dbReference>
<dbReference type="RefSeq" id="WP_236890028.1">
    <property type="nucleotide sequence ID" value="NZ_AP024488.1"/>
</dbReference>